<proteinExistence type="predicted"/>
<dbReference type="Pfam" id="PF17159">
    <property type="entry name" value="MASE3"/>
    <property type="match status" value="1"/>
</dbReference>
<feature type="transmembrane region" description="Helical" evidence="2">
    <location>
        <begin position="17"/>
        <end position="36"/>
    </location>
</feature>
<gene>
    <name evidence="4" type="ORF">J2Z35_001065</name>
</gene>
<evidence type="ECO:0000256" key="2">
    <source>
        <dbReference type="SAM" id="Phobius"/>
    </source>
</evidence>
<protein>
    <submittedName>
        <fullName evidence="4">Sigma-B regulation protein RsbU (Phosphoserine phosphatase)</fullName>
        <ecNumber evidence="4">3.1.3.3</ecNumber>
    </submittedName>
</protein>
<name>A0ABS4KJG7_9FIRM</name>
<dbReference type="RefSeq" id="WP_209660204.1">
    <property type="nucleotide sequence ID" value="NZ_JAGGLI010000009.1"/>
</dbReference>
<keyword evidence="5" id="KW-1185">Reference proteome</keyword>
<dbReference type="SMART" id="SM00331">
    <property type="entry name" value="PP2C_SIG"/>
    <property type="match status" value="1"/>
</dbReference>
<keyword evidence="2" id="KW-1133">Transmembrane helix</keyword>
<dbReference type="GO" id="GO:0016787">
    <property type="term" value="F:hydrolase activity"/>
    <property type="evidence" value="ECO:0007669"/>
    <property type="project" value="UniProtKB-KW"/>
</dbReference>
<organism evidence="4 5">
    <name type="scientific">Acetoanaerobium pronyense</name>
    <dbReference type="NCBI Taxonomy" id="1482736"/>
    <lineage>
        <taxon>Bacteria</taxon>
        <taxon>Bacillati</taxon>
        <taxon>Bacillota</taxon>
        <taxon>Clostridia</taxon>
        <taxon>Peptostreptococcales</taxon>
        <taxon>Filifactoraceae</taxon>
        <taxon>Acetoanaerobium</taxon>
    </lineage>
</organism>
<keyword evidence="1 4" id="KW-0378">Hydrolase</keyword>
<accession>A0ABS4KJG7</accession>
<comment type="caution">
    <text evidence="4">The sequence shown here is derived from an EMBL/GenBank/DDBJ whole genome shotgun (WGS) entry which is preliminary data.</text>
</comment>
<reference evidence="4 5" key="1">
    <citation type="submission" date="2021-03" db="EMBL/GenBank/DDBJ databases">
        <title>Genomic Encyclopedia of Type Strains, Phase IV (KMG-IV): sequencing the most valuable type-strain genomes for metagenomic binning, comparative biology and taxonomic classification.</title>
        <authorList>
            <person name="Goeker M."/>
        </authorList>
    </citation>
    <scope>NUCLEOTIDE SEQUENCE [LARGE SCALE GENOMIC DNA]</scope>
    <source>
        <strain evidence="4 5">DSM 27512</strain>
    </source>
</reference>
<evidence type="ECO:0000256" key="1">
    <source>
        <dbReference type="ARBA" id="ARBA00022801"/>
    </source>
</evidence>
<evidence type="ECO:0000313" key="4">
    <source>
        <dbReference type="EMBL" id="MBP2027271.1"/>
    </source>
</evidence>
<dbReference type="EC" id="3.1.3.3" evidence="4"/>
<dbReference type="EMBL" id="JAGGLI010000009">
    <property type="protein sequence ID" value="MBP2027271.1"/>
    <property type="molecule type" value="Genomic_DNA"/>
</dbReference>
<feature type="transmembrane region" description="Helical" evidence="2">
    <location>
        <begin position="151"/>
        <end position="170"/>
    </location>
</feature>
<sequence length="568" mass="64332">MVKVPESKLINPNRASIYLGTIFISSFFIVYISIILNNIFNISVSVNSFLIFHIFAELLSILVSISIFMVLFFTFDIFKKKHHLILANTFLLVGFLDIFHTLTYDGMYNLFSVDIQTPTYFWIFARTVFGIGILWSFCTSKEKLTGFRKEFSLVISIIIASFLIFLSISYTHMLPVLLVKGVGLTSIKIYMEYSIIISYILAGICYLKRMNGNYSSSNISLLSGVILAIFSEICFTLYTNIYDTLNMTGHILKIVSYGYIFWAIFVKNVRRPYIQLFQENDYLTVNVNDLQIAVEKNTKEIMAKNAALSNYSKKMEEELAAARDIQIAMLPNGEENIHDLRFSFEFIPCDELSGDFLNYFAIDDKNVGFYVMDVAGHGVSAAMLGVFAAKSVGESTRIKQKEASLFSPSSVLHHFYDVFNKSHFPDETHMVMLYGIYNKDSGKITLSSAGLNCAPIVIPNGKVPYFANMDSGFPICKLGSLFEPEFKDFDIQLGFGDKIFFYTDGVSELKNKDGEFLGSDKLIEFIKESGPMPGPLLKKKIDRVLENHLYGTVQADDITYCVMEKFSP</sequence>
<feature type="transmembrane region" description="Helical" evidence="2">
    <location>
        <begin position="119"/>
        <end position="139"/>
    </location>
</feature>
<dbReference type="PANTHER" id="PTHR43156:SF2">
    <property type="entry name" value="STAGE II SPORULATION PROTEIN E"/>
    <property type="match status" value="1"/>
</dbReference>
<feature type="transmembrane region" description="Helical" evidence="2">
    <location>
        <begin position="190"/>
        <end position="207"/>
    </location>
</feature>
<feature type="transmembrane region" description="Helical" evidence="2">
    <location>
        <begin position="219"/>
        <end position="241"/>
    </location>
</feature>
<dbReference type="InterPro" id="IPR052016">
    <property type="entry name" value="Bact_Sigma-Reg"/>
</dbReference>
<keyword evidence="2" id="KW-0812">Transmembrane</keyword>
<dbReference type="Pfam" id="PF07228">
    <property type="entry name" value="SpoIIE"/>
    <property type="match status" value="1"/>
</dbReference>
<feature type="transmembrane region" description="Helical" evidence="2">
    <location>
        <begin position="247"/>
        <end position="266"/>
    </location>
</feature>
<evidence type="ECO:0000313" key="5">
    <source>
        <dbReference type="Proteomes" id="UP001314903"/>
    </source>
</evidence>
<feature type="domain" description="PPM-type phosphatase" evidence="3">
    <location>
        <begin position="337"/>
        <end position="565"/>
    </location>
</feature>
<feature type="transmembrane region" description="Helical" evidence="2">
    <location>
        <begin position="85"/>
        <end position="104"/>
    </location>
</feature>
<dbReference type="Gene3D" id="3.60.40.10">
    <property type="entry name" value="PPM-type phosphatase domain"/>
    <property type="match status" value="1"/>
</dbReference>
<dbReference type="InterPro" id="IPR001932">
    <property type="entry name" value="PPM-type_phosphatase-like_dom"/>
</dbReference>
<feature type="transmembrane region" description="Helical" evidence="2">
    <location>
        <begin position="48"/>
        <end position="73"/>
    </location>
</feature>
<dbReference type="InterPro" id="IPR036457">
    <property type="entry name" value="PPM-type-like_dom_sf"/>
</dbReference>
<dbReference type="InterPro" id="IPR033425">
    <property type="entry name" value="MASE3"/>
</dbReference>
<keyword evidence="2" id="KW-0472">Membrane</keyword>
<dbReference type="Proteomes" id="UP001314903">
    <property type="component" value="Unassembled WGS sequence"/>
</dbReference>
<dbReference type="PANTHER" id="PTHR43156">
    <property type="entry name" value="STAGE II SPORULATION PROTEIN E-RELATED"/>
    <property type="match status" value="1"/>
</dbReference>
<evidence type="ECO:0000259" key="3">
    <source>
        <dbReference type="SMART" id="SM00331"/>
    </source>
</evidence>